<evidence type="ECO:0000313" key="8">
    <source>
        <dbReference type="Proteomes" id="UP000001312"/>
    </source>
</evidence>
<dbReference type="HOGENOM" id="CLU_004824_4_0_1"/>
<dbReference type="OMA" id="THDAKAG"/>
<accession>A7EB09</accession>
<dbReference type="GeneID" id="5492633"/>
<dbReference type="EMBL" id="CH476623">
    <property type="protein sequence ID" value="EDN99637.1"/>
    <property type="molecule type" value="Genomic_DNA"/>
</dbReference>
<dbReference type="EC" id="1.11.1.-" evidence="5"/>
<dbReference type="InterPro" id="IPR010255">
    <property type="entry name" value="Haem_peroxidase_sf"/>
</dbReference>
<dbReference type="RefSeq" id="XP_001596275.1">
    <property type="nucleotide sequence ID" value="XM_001596225.1"/>
</dbReference>
<feature type="signal peptide" evidence="5">
    <location>
        <begin position="1"/>
        <end position="19"/>
    </location>
</feature>
<dbReference type="GO" id="GO:0034599">
    <property type="term" value="P:cellular response to oxidative stress"/>
    <property type="evidence" value="ECO:0000318"/>
    <property type="project" value="GO_Central"/>
</dbReference>
<evidence type="ECO:0000256" key="1">
    <source>
        <dbReference type="ARBA" id="ARBA00022559"/>
    </source>
</evidence>
<keyword evidence="3 5" id="KW-0560">Oxidoreductase</keyword>
<protein>
    <recommendedName>
        <fullName evidence="5">Peroxidase</fullName>
        <ecNumber evidence="5">1.11.1.-</ecNumber>
    </recommendedName>
</protein>
<dbReference type="InParanoid" id="A7EB09"/>
<comment type="similarity">
    <text evidence="4">Belongs to the peroxidase family.</text>
</comment>
<dbReference type="PROSITE" id="PS50873">
    <property type="entry name" value="PEROXIDASE_4"/>
    <property type="match status" value="1"/>
</dbReference>
<dbReference type="PANTHER" id="PTHR31356">
    <property type="entry name" value="THYLAKOID LUMENAL 29 KDA PROTEIN, CHLOROPLASTIC-RELATED"/>
    <property type="match status" value="1"/>
</dbReference>
<sequence>MKTQSLISMGLLPILSVNAAYTWPSKYDELEDILYLQAGYRRYGFRDGVTPCGFSADGSNRETAAEWIKTAYHDMATHDVETGLGGLDASIAYELGRAENPGSAFNGTFGFTNNYASIKSSNSDLLAMSVVVASMACGGPIIPFRAGRIDAVQAGVPGVPQPDQDLATHTAIFAKQGFNTTEMITMVACGHVLGGVHGVDFPQITGDNNETSFPHFNSQYDNFTNSIVTEYLEDKSIDVLVVGKNDTFNSDKRIFGADNNKTMTSLADPSNFQAQCRDIFARMIDTVPASVTLSEVITPIEVKPTELSLALGANNTLSFTGSIRVRTTHRNADNVTVSLRYRDRNNNLSNTTISTERGRWQLGQSYGFAREVFTFYEFDTAFDVTSSISSFDVIIHTAGEADEINTNNGLGFPVSDAILLQAPQSCQPQIIVNEAGQWNLTITAAVRADRVGEPVAFDWVYKRFIQGVMINQLEVQRTVMEKASEEIGGYYLYTATKPIDTVQWSTTFDLVLGEGDNVSKLEFLSTGNLASTSWLDEKVQEREDAHKTRRSAVGARDILYSILFDIVAATQHVLRI</sequence>
<dbReference type="Proteomes" id="UP000001312">
    <property type="component" value="Unassembled WGS sequence"/>
</dbReference>
<feature type="chain" id="PRO_5006990876" description="Peroxidase" evidence="5">
    <location>
        <begin position="20"/>
        <end position="576"/>
    </location>
</feature>
<evidence type="ECO:0000256" key="3">
    <source>
        <dbReference type="ARBA" id="ARBA00023002"/>
    </source>
</evidence>
<dbReference type="SUPFAM" id="SSF48113">
    <property type="entry name" value="Heme-dependent peroxidases"/>
    <property type="match status" value="1"/>
</dbReference>
<keyword evidence="5" id="KW-0732">Signal</keyword>
<dbReference type="Pfam" id="PF00141">
    <property type="entry name" value="peroxidase"/>
    <property type="match status" value="1"/>
</dbReference>
<dbReference type="PANTHER" id="PTHR31356:SF53">
    <property type="entry name" value="HEME PEROXIDASE"/>
    <property type="match status" value="1"/>
</dbReference>
<evidence type="ECO:0000256" key="4">
    <source>
        <dbReference type="RuleBase" id="RU004241"/>
    </source>
</evidence>
<feature type="domain" description="Plant heme peroxidase family profile" evidence="6">
    <location>
        <begin position="121"/>
        <end position="331"/>
    </location>
</feature>
<dbReference type="GO" id="GO:0004601">
    <property type="term" value="F:peroxidase activity"/>
    <property type="evidence" value="ECO:0000318"/>
    <property type="project" value="GO_Central"/>
</dbReference>
<proteinExistence type="inferred from homology"/>
<keyword evidence="2" id="KW-0479">Metal-binding</keyword>
<organism evidence="7 8">
    <name type="scientific">Sclerotinia sclerotiorum (strain ATCC 18683 / 1980 / Ss-1)</name>
    <name type="common">White mold</name>
    <name type="synonym">Whetzelinia sclerotiorum</name>
    <dbReference type="NCBI Taxonomy" id="665079"/>
    <lineage>
        <taxon>Eukaryota</taxon>
        <taxon>Fungi</taxon>
        <taxon>Dikarya</taxon>
        <taxon>Ascomycota</taxon>
        <taxon>Pezizomycotina</taxon>
        <taxon>Leotiomycetes</taxon>
        <taxon>Helotiales</taxon>
        <taxon>Sclerotiniaceae</taxon>
        <taxon>Sclerotinia</taxon>
    </lineage>
</organism>
<keyword evidence="2" id="KW-0349">Heme</keyword>
<dbReference type="PeroxiBase" id="6331">
    <property type="entry name" value="SsclAPx-CcP01"/>
</dbReference>
<evidence type="ECO:0000259" key="6">
    <source>
        <dbReference type="PROSITE" id="PS50873"/>
    </source>
</evidence>
<dbReference type="GO" id="GO:0046872">
    <property type="term" value="F:metal ion binding"/>
    <property type="evidence" value="ECO:0007669"/>
    <property type="project" value="UniProtKB-UniRule"/>
</dbReference>
<dbReference type="eggNOG" id="ENOG502QTYX">
    <property type="taxonomic scope" value="Eukaryota"/>
</dbReference>
<name>A7EB09_SCLS1</name>
<keyword evidence="8" id="KW-1185">Reference proteome</keyword>
<evidence type="ECO:0000256" key="5">
    <source>
        <dbReference type="RuleBase" id="RU363051"/>
    </source>
</evidence>
<dbReference type="Gene3D" id="1.10.520.10">
    <property type="match status" value="1"/>
</dbReference>
<dbReference type="AlphaFoldDB" id="A7EB09"/>
<dbReference type="KEGG" id="ssl:SS1G_02495"/>
<dbReference type="InterPro" id="IPR002016">
    <property type="entry name" value="Haem_peroxidase"/>
</dbReference>
<dbReference type="GO" id="GO:0042744">
    <property type="term" value="P:hydrogen peroxide catabolic process"/>
    <property type="evidence" value="ECO:0000318"/>
    <property type="project" value="GO_Central"/>
</dbReference>
<evidence type="ECO:0000256" key="2">
    <source>
        <dbReference type="ARBA" id="ARBA00022617"/>
    </source>
</evidence>
<dbReference type="GO" id="GO:0020037">
    <property type="term" value="F:heme binding"/>
    <property type="evidence" value="ECO:0007669"/>
    <property type="project" value="UniProtKB-UniRule"/>
</dbReference>
<evidence type="ECO:0000313" key="7">
    <source>
        <dbReference type="EMBL" id="EDN99637.1"/>
    </source>
</evidence>
<dbReference type="InterPro" id="IPR044831">
    <property type="entry name" value="Ccp1-like"/>
</dbReference>
<reference evidence="8" key="1">
    <citation type="journal article" date="2011" name="PLoS Genet.">
        <title>Genomic analysis of the necrotrophic fungal pathogens Sclerotinia sclerotiorum and Botrytis cinerea.</title>
        <authorList>
            <person name="Amselem J."/>
            <person name="Cuomo C.A."/>
            <person name="van Kan J.A."/>
            <person name="Viaud M."/>
            <person name="Benito E.P."/>
            <person name="Couloux A."/>
            <person name="Coutinho P.M."/>
            <person name="de Vries R.P."/>
            <person name="Dyer P.S."/>
            <person name="Fillinger S."/>
            <person name="Fournier E."/>
            <person name="Gout L."/>
            <person name="Hahn M."/>
            <person name="Kohn L."/>
            <person name="Lapalu N."/>
            <person name="Plummer K.M."/>
            <person name="Pradier J.M."/>
            <person name="Quevillon E."/>
            <person name="Sharon A."/>
            <person name="Simon A."/>
            <person name="ten Have A."/>
            <person name="Tudzynski B."/>
            <person name="Tudzynski P."/>
            <person name="Wincker P."/>
            <person name="Andrew M."/>
            <person name="Anthouard V."/>
            <person name="Beever R.E."/>
            <person name="Beffa R."/>
            <person name="Benoit I."/>
            <person name="Bouzid O."/>
            <person name="Brault B."/>
            <person name="Chen Z."/>
            <person name="Choquer M."/>
            <person name="Collemare J."/>
            <person name="Cotton P."/>
            <person name="Danchin E.G."/>
            <person name="Da Silva C."/>
            <person name="Gautier A."/>
            <person name="Giraud C."/>
            <person name="Giraud T."/>
            <person name="Gonzalez C."/>
            <person name="Grossetete S."/>
            <person name="Guldener U."/>
            <person name="Henrissat B."/>
            <person name="Howlett B.J."/>
            <person name="Kodira C."/>
            <person name="Kretschmer M."/>
            <person name="Lappartient A."/>
            <person name="Leroch M."/>
            <person name="Levis C."/>
            <person name="Mauceli E."/>
            <person name="Neuveglise C."/>
            <person name="Oeser B."/>
            <person name="Pearson M."/>
            <person name="Poulain J."/>
            <person name="Poussereau N."/>
            <person name="Quesneville H."/>
            <person name="Rascle C."/>
            <person name="Schumacher J."/>
            <person name="Segurens B."/>
            <person name="Sexton A."/>
            <person name="Silva E."/>
            <person name="Sirven C."/>
            <person name="Soanes D.M."/>
            <person name="Talbot N.J."/>
            <person name="Templeton M."/>
            <person name="Yandava C."/>
            <person name="Yarden O."/>
            <person name="Zeng Q."/>
            <person name="Rollins J.A."/>
            <person name="Lebrun M.H."/>
            <person name="Dickman M."/>
        </authorList>
    </citation>
    <scope>NUCLEOTIDE SEQUENCE [LARGE SCALE GENOMIC DNA]</scope>
    <source>
        <strain evidence="8">ATCC 18683 / 1980 / Ss-1</strain>
    </source>
</reference>
<dbReference type="GO" id="GO:0000302">
    <property type="term" value="P:response to reactive oxygen species"/>
    <property type="evidence" value="ECO:0000318"/>
    <property type="project" value="GO_Central"/>
</dbReference>
<keyword evidence="1 5" id="KW-0575">Peroxidase</keyword>
<keyword evidence="2" id="KW-0408">Iron</keyword>
<gene>
    <name evidence="7" type="ORF">SS1G_02495</name>
</gene>